<reference evidence="2 3" key="1">
    <citation type="submission" date="2023-11" db="EMBL/GenBank/DDBJ databases">
        <title>Halocaridina rubra genome assembly.</title>
        <authorList>
            <person name="Smith C."/>
        </authorList>
    </citation>
    <scope>NUCLEOTIDE SEQUENCE [LARGE SCALE GENOMIC DNA]</scope>
    <source>
        <strain evidence="2">EP-1</strain>
        <tissue evidence="2">Whole</tissue>
    </source>
</reference>
<evidence type="ECO:0000313" key="2">
    <source>
        <dbReference type="EMBL" id="KAK7080980.1"/>
    </source>
</evidence>
<evidence type="ECO:0000256" key="1">
    <source>
        <dbReference type="SAM" id="Phobius"/>
    </source>
</evidence>
<dbReference type="EMBL" id="JAXCGZ010005733">
    <property type="protein sequence ID" value="KAK7080980.1"/>
    <property type="molecule type" value="Genomic_DNA"/>
</dbReference>
<proteinExistence type="predicted"/>
<protein>
    <recommendedName>
        <fullName evidence="4">CUB domain-containing protein</fullName>
    </recommendedName>
</protein>
<keyword evidence="1" id="KW-0472">Membrane</keyword>
<feature type="transmembrane region" description="Helical" evidence="1">
    <location>
        <begin position="6"/>
        <end position="23"/>
    </location>
</feature>
<keyword evidence="1" id="KW-1133">Transmembrane helix</keyword>
<keyword evidence="3" id="KW-1185">Reference proteome</keyword>
<name>A0AAN9ACP9_HALRR</name>
<dbReference type="AlphaFoldDB" id="A0AAN9ACP9"/>
<dbReference type="Proteomes" id="UP001381693">
    <property type="component" value="Unassembled WGS sequence"/>
</dbReference>
<evidence type="ECO:0000313" key="3">
    <source>
        <dbReference type="Proteomes" id="UP001381693"/>
    </source>
</evidence>
<accession>A0AAN9ACP9</accession>
<comment type="caution">
    <text evidence="2">The sequence shown here is derived from an EMBL/GenBank/DDBJ whole genome shotgun (WGS) entry which is preliminary data.</text>
</comment>
<evidence type="ECO:0008006" key="4">
    <source>
        <dbReference type="Google" id="ProtNLM"/>
    </source>
</evidence>
<gene>
    <name evidence="2" type="ORF">SK128_023116</name>
</gene>
<sequence>MKNLEITVFILLFGIIVINYGTAEARLLKSSIPDLELRTANNTLIQPREGFLIQTRNDSLIQPKVDSNSKYLTTFLGCGTHTLVPGLPYAIKSKRYPELYPKGHRCTWNLNVRIHKLGEGWERE</sequence>
<organism evidence="2 3">
    <name type="scientific">Halocaridina rubra</name>
    <name type="common">Hawaiian red shrimp</name>
    <dbReference type="NCBI Taxonomy" id="373956"/>
    <lineage>
        <taxon>Eukaryota</taxon>
        <taxon>Metazoa</taxon>
        <taxon>Ecdysozoa</taxon>
        <taxon>Arthropoda</taxon>
        <taxon>Crustacea</taxon>
        <taxon>Multicrustacea</taxon>
        <taxon>Malacostraca</taxon>
        <taxon>Eumalacostraca</taxon>
        <taxon>Eucarida</taxon>
        <taxon>Decapoda</taxon>
        <taxon>Pleocyemata</taxon>
        <taxon>Caridea</taxon>
        <taxon>Atyoidea</taxon>
        <taxon>Atyidae</taxon>
        <taxon>Halocaridina</taxon>
    </lineage>
</organism>
<keyword evidence="1" id="KW-0812">Transmembrane</keyword>